<dbReference type="GO" id="GO:0003677">
    <property type="term" value="F:DNA binding"/>
    <property type="evidence" value="ECO:0007669"/>
    <property type="project" value="InterPro"/>
</dbReference>
<sequence length="329" mass="38345">MGDSKVIGMKEPIIYSDYCQYLLVSQINYTLTNFADHSEHFSHDRLNRYLGNIKLTARSTWKNTKAHLVPSKQSYVVFDDTVLDKRHSFKIELVRYQYSGNAKRVIKGIGVVTCIYVNPVINQYGLIDYRIYEPDRDGKTKLDHVRDMLTNVVHHKQLPFRAVLMDTWYVAKDLMLLIASMNKIYYCPLKSNRQVDDSDAQLPYKRVDSLDWNTQELEYGKQIKIKNFPKDHKVRLFRVETSTSPTDWVVTNDPTEDSTQGARRVCALRWKIEQLHREGKQVTGIECCQCRKARIQRNHIGAAFLVWGFLKTLALKADSNLYRLKARST</sequence>
<protein>
    <submittedName>
        <fullName evidence="4">Transposase DDE domain-containing protein</fullName>
    </submittedName>
</protein>
<dbReference type="GO" id="GO:0006313">
    <property type="term" value="P:DNA transposition"/>
    <property type="evidence" value="ECO:0007669"/>
    <property type="project" value="InterPro"/>
</dbReference>
<reference evidence="4" key="1">
    <citation type="submission" date="2019-02" db="EMBL/GenBank/DDBJ databases">
        <authorList>
            <person name="Gruber-Vodicka R. H."/>
            <person name="Seah K. B. B."/>
        </authorList>
    </citation>
    <scope>NUCLEOTIDE SEQUENCE</scope>
    <source>
        <strain evidence="4">BECK_SA2B12</strain>
        <strain evidence="3">BECK_SA2B15</strain>
        <strain evidence="2">BECK_SA2B20</strain>
    </source>
</reference>
<evidence type="ECO:0000313" key="3">
    <source>
        <dbReference type="EMBL" id="VFK04105.1"/>
    </source>
</evidence>
<evidence type="ECO:0000313" key="4">
    <source>
        <dbReference type="EMBL" id="VFK06513.1"/>
    </source>
</evidence>
<dbReference type="SUPFAM" id="SSF53098">
    <property type="entry name" value="Ribonuclease H-like"/>
    <property type="match status" value="1"/>
</dbReference>
<accession>A0A450VP10</accession>
<dbReference type="EMBL" id="CAADFJ010000354">
    <property type="protein sequence ID" value="VFK06513.1"/>
    <property type="molecule type" value="Genomic_DNA"/>
</dbReference>
<organism evidence="4">
    <name type="scientific">Candidatus Kentrum eta</name>
    <dbReference type="NCBI Taxonomy" id="2126337"/>
    <lineage>
        <taxon>Bacteria</taxon>
        <taxon>Pseudomonadati</taxon>
        <taxon>Pseudomonadota</taxon>
        <taxon>Gammaproteobacteria</taxon>
        <taxon>Candidatus Kentrum</taxon>
    </lineage>
</organism>
<dbReference type="EMBL" id="CAADFG010000382">
    <property type="protein sequence ID" value="VFK04105.1"/>
    <property type="molecule type" value="Genomic_DNA"/>
</dbReference>
<feature type="domain" description="Transposase IS4-like" evidence="1">
    <location>
        <begin position="145"/>
        <end position="307"/>
    </location>
</feature>
<dbReference type="GO" id="GO:0004803">
    <property type="term" value="F:transposase activity"/>
    <property type="evidence" value="ECO:0007669"/>
    <property type="project" value="InterPro"/>
</dbReference>
<dbReference type="AlphaFoldDB" id="A0A450VP10"/>
<dbReference type="InterPro" id="IPR012337">
    <property type="entry name" value="RNaseH-like_sf"/>
</dbReference>
<evidence type="ECO:0000259" key="1">
    <source>
        <dbReference type="Pfam" id="PF01609"/>
    </source>
</evidence>
<evidence type="ECO:0000313" key="2">
    <source>
        <dbReference type="EMBL" id="VFK03779.1"/>
    </source>
</evidence>
<dbReference type="EMBL" id="CAADFI010000380">
    <property type="protein sequence ID" value="VFK03779.1"/>
    <property type="molecule type" value="Genomic_DNA"/>
</dbReference>
<proteinExistence type="predicted"/>
<gene>
    <name evidence="3" type="ORF">BECKH772A_GA0070896_103822</name>
    <name evidence="2" type="ORF">BECKH772B_GA0070898_103802</name>
    <name evidence="4" type="ORF">BECKH772C_GA0070978_103541</name>
</gene>
<name>A0A450VP10_9GAMM</name>
<dbReference type="Pfam" id="PF01609">
    <property type="entry name" value="DDE_Tnp_1"/>
    <property type="match status" value="1"/>
</dbReference>
<dbReference type="InterPro" id="IPR002559">
    <property type="entry name" value="Transposase_11"/>
</dbReference>